<protein>
    <submittedName>
        <fullName evidence="1">Uncharacterized protein</fullName>
    </submittedName>
</protein>
<keyword evidence="2" id="KW-1185">Reference proteome</keyword>
<dbReference type="AlphaFoldDB" id="A0AAD8JXP6"/>
<dbReference type="Proteomes" id="UP001229421">
    <property type="component" value="Unassembled WGS sequence"/>
</dbReference>
<evidence type="ECO:0000313" key="1">
    <source>
        <dbReference type="EMBL" id="KAK1410607.1"/>
    </source>
</evidence>
<reference evidence="1" key="1">
    <citation type="journal article" date="2023" name="bioRxiv">
        <title>Improved chromosome-level genome assembly for marigold (Tagetes erecta).</title>
        <authorList>
            <person name="Jiang F."/>
            <person name="Yuan L."/>
            <person name="Wang S."/>
            <person name="Wang H."/>
            <person name="Xu D."/>
            <person name="Wang A."/>
            <person name="Fan W."/>
        </authorList>
    </citation>
    <scope>NUCLEOTIDE SEQUENCE</scope>
    <source>
        <strain evidence="1">WSJ</strain>
        <tissue evidence="1">Leaf</tissue>
    </source>
</reference>
<gene>
    <name evidence="1" type="ORF">QVD17_37144</name>
</gene>
<evidence type="ECO:0000313" key="2">
    <source>
        <dbReference type="Proteomes" id="UP001229421"/>
    </source>
</evidence>
<comment type="caution">
    <text evidence="1">The sequence shown here is derived from an EMBL/GenBank/DDBJ whole genome shotgun (WGS) entry which is preliminary data.</text>
</comment>
<dbReference type="EMBL" id="JAUHHV010000010">
    <property type="protein sequence ID" value="KAK1410607.1"/>
    <property type="molecule type" value="Genomic_DNA"/>
</dbReference>
<sequence>MYFLLLPLFYSFVQSLIKYFKHSLVTLSNPFFFFFFSLLSAGNKRLVQIFLSTPPTDIIIPYLPLHSCITSYIFISISLTISYPQFQLIHYLNTQSSSAIHTCFFDLIQEHTRD</sequence>
<accession>A0AAD8JXP6</accession>
<name>A0AAD8JXP6_TARER</name>
<organism evidence="1 2">
    <name type="scientific">Tagetes erecta</name>
    <name type="common">African marigold</name>
    <dbReference type="NCBI Taxonomy" id="13708"/>
    <lineage>
        <taxon>Eukaryota</taxon>
        <taxon>Viridiplantae</taxon>
        <taxon>Streptophyta</taxon>
        <taxon>Embryophyta</taxon>
        <taxon>Tracheophyta</taxon>
        <taxon>Spermatophyta</taxon>
        <taxon>Magnoliopsida</taxon>
        <taxon>eudicotyledons</taxon>
        <taxon>Gunneridae</taxon>
        <taxon>Pentapetalae</taxon>
        <taxon>asterids</taxon>
        <taxon>campanulids</taxon>
        <taxon>Asterales</taxon>
        <taxon>Asteraceae</taxon>
        <taxon>Asteroideae</taxon>
        <taxon>Heliantheae alliance</taxon>
        <taxon>Tageteae</taxon>
        <taxon>Tagetes</taxon>
    </lineage>
</organism>
<proteinExistence type="predicted"/>